<gene>
    <name evidence="2" type="ORF">S12H4_62468</name>
</gene>
<organism evidence="2">
    <name type="scientific">marine sediment metagenome</name>
    <dbReference type="NCBI Taxonomy" id="412755"/>
    <lineage>
        <taxon>unclassified sequences</taxon>
        <taxon>metagenomes</taxon>
        <taxon>ecological metagenomes</taxon>
    </lineage>
</organism>
<protein>
    <submittedName>
        <fullName evidence="2">Uncharacterized protein</fullName>
    </submittedName>
</protein>
<accession>X1UNH6</accession>
<reference evidence="2" key="1">
    <citation type="journal article" date="2014" name="Front. Microbiol.">
        <title>High frequency of phylogenetically diverse reductive dehalogenase-homologous genes in deep subseafloor sedimentary metagenomes.</title>
        <authorList>
            <person name="Kawai M."/>
            <person name="Futagami T."/>
            <person name="Toyoda A."/>
            <person name="Takaki Y."/>
            <person name="Nishi S."/>
            <person name="Hori S."/>
            <person name="Arai W."/>
            <person name="Tsubouchi T."/>
            <person name="Morono Y."/>
            <person name="Uchiyama I."/>
            <person name="Ito T."/>
            <person name="Fujiyama A."/>
            <person name="Inagaki F."/>
            <person name="Takami H."/>
        </authorList>
    </citation>
    <scope>NUCLEOTIDE SEQUENCE</scope>
    <source>
        <strain evidence="2">Expedition CK06-06</strain>
    </source>
</reference>
<dbReference type="AlphaFoldDB" id="X1UNH6"/>
<dbReference type="EMBL" id="BARW01041926">
    <property type="protein sequence ID" value="GAJ19013.1"/>
    <property type="molecule type" value="Genomic_DNA"/>
</dbReference>
<comment type="caution">
    <text evidence="2">The sequence shown here is derived from an EMBL/GenBank/DDBJ whole genome shotgun (WGS) entry which is preliminary data.</text>
</comment>
<name>X1UNH6_9ZZZZ</name>
<evidence type="ECO:0000313" key="2">
    <source>
        <dbReference type="EMBL" id="GAJ19013.1"/>
    </source>
</evidence>
<feature type="non-terminal residue" evidence="2">
    <location>
        <position position="1"/>
    </location>
</feature>
<sequence length="51" mass="6090">DFSMFGLFIDEAISDRGTKEYMCRSPTMLRDPKTNPPRPFRDHFHGRFRDP</sequence>
<feature type="compositionally biased region" description="Basic and acidic residues" evidence="1">
    <location>
        <begin position="39"/>
        <end position="51"/>
    </location>
</feature>
<proteinExistence type="predicted"/>
<evidence type="ECO:0000256" key="1">
    <source>
        <dbReference type="SAM" id="MobiDB-lite"/>
    </source>
</evidence>
<feature type="region of interest" description="Disordered" evidence="1">
    <location>
        <begin position="26"/>
        <end position="51"/>
    </location>
</feature>